<feature type="region of interest" description="Disordered" evidence="2">
    <location>
        <begin position="66"/>
        <end position="190"/>
    </location>
</feature>
<feature type="compositionally biased region" description="Gly residues" evidence="2">
    <location>
        <begin position="311"/>
        <end position="324"/>
    </location>
</feature>
<accession>A0AAD8RWX4</accession>
<evidence type="ECO:0000256" key="1">
    <source>
        <dbReference type="PROSITE-ProRule" id="PRU00047"/>
    </source>
</evidence>
<sequence length="1030" mass="108147">MDNGSPVRTGLGDAGGDFQIQDLASGDASTSASGVAARGTASAPGRLSACGGGRFWARKGGSAAMLGMLDGDDSSSGEEEMYSSEASSPRRPSGWPTFGGFLEQALAGGLGGDRRRQRRRASFASGGRPSRFEALVSPLRGLGASRREEARQPCQRGRTRGSSPAAESLRPSTPAGREPVGRRRSETEVSMATAVAPAGLGPLGPPSLGPRGEFGPDSLEHPLLTLGPPREGGGLGRLFSVANGPVVAQAQPERWLWLPLGCRDPELGFPARPSERKRCGVHLPFRTLLRIPDSPPLSRCFAKVVAMAGGGGGGGSGGYRGGQGDGRKRRHDEQGGGRYGYNNNNNNNNNNGGFTEGSGGGRADGGGRSDGGGRDDYFYGGRSDGGGRSDFDYGYGGGRQGSGGGRYHEGGGHDGFNNNPNGRRDGGRQGEERRGQQHQDGQRPRQAEGQRGRAQQGAPRGGGAQGGKLKGVAQGAPPQPKAKGKNKAAGGTVSGPVGGECFRCGQQGHFQAECVNDPVCILCSKTGHVLAGCPTRGRPLILQSYGHAITGGGFFNIEVEPLKAQAEGELFEAIIHFTSAPLTALQLSDELKSLLDDLWDWQVSKVSDTEFCVRFPSRETLRMSTRRGKIYLPLSKCDVDIREAFVSPRPGPTFPSVWVQITGLLGDLMVKERLMAAMTMIGRPVDVDELSIKKWKTEPVRMRFQCRYPERVKGTIQLCVNGEPFTLGIHAELGAPGAGGSSGPPRPPAPRDDEDGDDLESEEWSTDGDAWNRHRRRGTDKDKAKGTNKAGGGPGTSQLKGCVGSRSAPQLGKVTDQYGFNLRSFPALANLGRFAILSEVDEGGRLEKQVEVPPLSQLGVGTEETSLVSEETASQVTDLVGSWIRDSPMIEPASPVSTMEDMVVEPVGSKEAVAGGGSVQQPVAVVDLHGELTATISLAQGKRTKVVPALVEVATKRTTVPATPVRKSARNAGVAATSVMKKVQSLAAAKNLELPTTTGTDSDFSLLPSLPDSHLSSVIVDSGMVFAPSK</sequence>
<dbReference type="GO" id="GO:0003676">
    <property type="term" value="F:nucleic acid binding"/>
    <property type="evidence" value="ECO:0007669"/>
    <property type="project" value="InterPro"/>
</dbReference>
<keyword evidence="1" id="KW-0862">Zinc</keyword>
<feature type="region of interest" description="Disordered" evidence="2">
    <location>
        <begin position="1"/>
        <end position="50"/>
    </location>
</feature>
<organism evidence="4 5">
    <name type="scientific">Lolium multiflorum</name>
    <name type="common">Italian ryegrass</name>
    <name type="synonym">Lolium perenne subsp. multiflorum</name>
    <dbReference type="NCBI Taxonomy" id="4521"/>
    <lineage>
        <taxon>Eukaryota</taxon>
        <taxon>Viridiplantae</taxon>
        <taxon>Streptophyta</taxon>
        <taxon>Embryophyta</taxon>
        <taxon>Tracheophyta</taxon>
        <taxon>Spermatophyta</taxon>
        <taxon>Magnoliopsida</taxon>
        <taxon>Liliopsida</taxon>
        <taxon>Poales</taxon>
        <taxon>Poaceae</taxon>
        <taxon>BOP clade</taxon>
        <taxon>Pooideae</taxon>
        <taxon>Poodae</taxon>
        <taxon>Poeae</taxon>
        <taxon>Poeae Chloroplast Group 2 (Poeae type)</taxon>
        <taxon>Loliodinae</taxon>
        <taxon>Loliinae</taxon>
        <taxon>Lolium</taxon>
    </lineage>
</organism>
<feature type="compositionally biased region" description="Basic and acidic residues" evidence="2">
    <location>
        <begin position="422"/>
        <end position="451"/>
    </location>
</feature>
<evidence type="ECO:0000256" key="2">
    <source>
        <dbReference type="SAM" id="MobiDB-lite"/>
    </source>
</evidence>
<gene>
    <name evidence="4" type="ORF">QYE76_006577</name>
</gene>
<feature type="compositionally biased region" description="Acidic residues" evidence="2">
    <location>
        <begin position="70"/>
        <end position="82"/>
    </location>
</feature>
<dbReference type="PANTHER" id="PTHR33170">
    <property type="entry name" value="DUF4283 DOMAIN-CONTAINING PROTEIN-RELATED"/>
    <property type="match status" value="1"/>
</dbReference>
<dbReference type="PANTHER" id="PTHR33170:SF2">
    <property type="entry name" value="OS12G0531500 PROTEIN"/>
    <property type="match status" value="1"/>
</dbReference>
<dbReference type="SMART" id="SM00343">
    <property type="entry name" value="ZnF_C2HC"/>
    <property type="match status" value="2"/>
</dbReference>
<feature type="region of interest" description="Disordered" evidence="2">
    <location>
        <begin position="311"/>
        <end position="491"/>
    </location>
</feature>
<dbReference type="InterPro" id="IPR001878">
    <property type="entry name" value="Znf_CCHC"/>
</dbReference>
<keyword evidence="1" id="KW-0863">Zinc-finger</keyword>
<proteinExistence type="predicted"/>
<feature type="region of interest" description="Disordered" evidence="2">
    <location>
        <begin position="731"/>
        <end position="805"/>
    </location>
</feature>
<dbReference type="GO" id="GO:0008270">
    <property type="term" value="F:zinc ion binding"/>
    <property type="evidence" value="ECO:0007669"/>
    <property type="project" value="UniProtKB-KW"/>
</dbReference>
<dbReference type="PROSITE" id="PS50158">
    <property type="entry name" value="ZF_CCHC"/>
    <property type="match status" value="1"/>
</dbReference>
<dbReference type="EMBL" id="JAUUTY010000005">
    <property type="protein sequence ID" value="KAK1632262.1"/>
    <property type="molecule type" value="Genomic_DNA"/>
</dbReference>
<protein>
    <recommendedName>
        <fullName evidence="3">CCHC-type domain-containing protein</fullName>
    </recommendedName>
</protein>
<dbReference type="Proteomes" id="UP001231189">
    <property type="component" value="Unassembled WGS sequence"/>
</dbReference>
<comment type="caution">
    <text evidence="4">The sequence shown here is derived from an EMBL/GenBank/DDBJ whole genome shotgun (WGS) entry which is preliminary data.</text>
</comment>
<evidence type="ECO:0000259" key="3">
    <source>
        <dbReference type="PROSITE" id="PS50158"/>
    </source>
</evidence>
<keyword evidence="5" id="KW-1185">Reference proteome</keyword>
<feature type="compositionally biased region" description="Gly residues" evidence="2">
    <location>
        <begin position="354"/>
        <end position="364"/>
    </location>
</feature>
<name>A0AAD8RWX4_LOLMU</name>
<keyword evidence="1" id="KW-0479">Metal-binding</keyword>
<feature type="compositionally biased region" description="Acidic residues" evidence="2">
    <location>
        <begin position="752"/>
        <end position="766"/>
    </location>
</feature>
<reference evidence="4" key="1">
    <citation type="submission" date="2023-07" db="EMBL/GenBank/DDBJ databases">
        <title>A chromosome-level genome assembly of Lolium multiflorum.</title>
        <authorList>
            <person name="Chen Y."/>
            <person name="Copetti D."/>
            <person name="Kolliker R."/>
            <person name="Studer B."/>
        </authorList>
    </citation>
    <scope>NUCLEOTIDE SEQUENCE</scope>
    <source>
        <strain evidence="4">02402/16</strain>
        <tissue evidence="4">Leaf</tissue>
    </source>
</reference>
<feature type="compositionally biased region" description="Gly residues" evidence="2">
    <location>
        <begin position="392"/>
        <end position="405"/>
    </location>
</feature>
<dbReference type="AlphaFoldDB" id="A0AAD8RWX4"/>
<evidence type="ECO:0000313" key="5">
    <source>
        <dbReference type="Proteomes" id="UP001231189"/>
    </source>
</evidence>
<feature type="compositionally biased region" description="Basic and acidic residues" evidence="2">
    <location>
        <begin position="365"/>
        <end position="377"/>
    </location>
</feature>
<dbReference type="SUPFAM" id="SSF57756">
    <property type="entry name" value="Retrovirus zinc finger-like domains"/>
    <property type="match status" value="1"/>
</dbReference>
<feature type="compositionally biased region" description="Gly residues" evidence="2">
    <location>
        <begin position="459"/>
        <end position="469"/>
    </location>
</feature>
<feature type="compositionally biased region" description="Low complexity" evidence="2">
    <location>
        <begin position="340"/>
        <end position="353"/>
    </location>
</feature>
<feature type="domain" description="CCHC-type" evidence="3">
    <location>
        <begin position="501"/>
        <end position="514"/>
    </location>
</feature>
<dbReference type="Gene3D" id="4.10.60.10">
    <property type="entry name" value="Zinc finger, CCHC-type"/>
    <property type="match status" value="1"/>
</dbReference>
<evidence type="ECO:0000313" key="4">
    <source>
        <dbReference type="EMBL" id="KAK1632262.1"/>
    </source>
</evidence>
<dbReference type="InterPro" id="IPR036875">
    <property type="entry name" value="Znf_CCHC_sf"/>
</dbReference>